<keyword evidence="6" id="KW-1185">Reference proteome</keyword>
<dbReference type="EMBL" id="JACLAW010000008">
    <property type="protein sequence ID" value="MBC2666137.1"/>
    <property type="molecule type" value="Genomic_DNA"/>
</dbReference>
<comment type="caution">
    <text evidence="5">The sequence shown here is derived from an EMBL/GenBank/DDBJ whole genome shotgun (WGS) entry which is preliminary data.</text>
</comment>
<dbReference type="RefSeq" id="WP_185664438.1">
    <property type="nucleotide sequence ID" value="NZ_JACLAW010000008.1"/>
</dbReference>
<evidence type="ECO:0000259" key="4">
    <source>
        <dbReference type="Pfam" id="PF25963"/>
    </source>
</evidence>
<keyword evidence="2" id="KW-0812">Transmembrane</keyword>
<dbReference type="Gene3D" id="2.40.50.100">
    <property type="match status" value="1"/>
</dbReference>
<dbReference type="SUPFAM" id="SSF111369">
    <property type="entry name" value="HlyD-like secretion proteins"/>
    <property type="match status" value="1"/>
</dbReference>
<feature type="transmembrane region" description="Helical" evidence="2">
    <location>
        <begin position="12"/>
        <end position="33"/>
    </location>
</feature>
<proteinExistence type="predicted"/>
<protein>
    <submittedName>
        <fullName evidence="5">HlyD family secretion protein</fullName>
    </submittedName>
</protein>
<dbReference type="InterPro" id="IPR058625">
    <property type="entry name" value="MdtA-like_BSH"/>
</dbReference>
<evidence type="ECO:0000259" key="3">
    <source>
        <dbReference type="Pfam" id="PF25917"/>
    </source>
</evidence>
<feature type="domain" description="p-hydroxybenzoic acid efflux pump subunit AaeA-like beta-barrel" evidence="4">
    <location>
        <begin position="221"/>
        <end position="317"/>
    </location>
</feature>
<evidence type="ECO:0000256" key="2">
    <source>
        <dbReference type="SAM" id="Phobius"/>
    </source>
</evidence>
<keyword evidence="2" id="KW-1133">Transmembrane helix</keyword>
<dbReference type="InterPro" id="IPR058634">
    <property type="entry name" value="AaeA-lik-b-barrel"/>
</dbReference>
<reference evidence="5 6" key="1">
    <citation type="submission" date="2020-08" db="EMBL/GenBank/DDBJ databases">
        <title>The genome sequence of type strain Novosphingobium flavum NBRC 111647.</title>
        <authorList>
            <person name="Liu Y."/>
        </authorList>
    </citation>
    <scope>NUCLEOTIDE SEQUENCE [LARGE SCALE GENOMIC DNA]</scope>
    <source>
        <strain evidence="5 6">NBRC 111647</strain>
    </source>
</reference>
<evidence type="ECO:0000256" key="1">
    <source>
        <dbReference type="SAM" id="Coils"/>
    </source>
</evidence>
<dbReference type="Proteomes" id="UP000566813">
    <property type="component" value="Unassembled WGS sequence"/>
</dbReference>
<dbReference type="AlphaFoldDB" id="A0A7X1FTF1"/>
<dbReference type="PANTHER" id="PTHR30367">
    <property type="entry name" value="P-HYDROXYBENZOIC ACID EFFLUX PUMP SUBUNIT AAEA-RELATED"/>
    <property type="match status" value="1"/>
</dbReference>
<gene>
    <name evidence="5" type="ORF">H7F51_11470</name>
</gene>
<organism evidence="5 6">
    <name type="scientific">Novosphingobium flavum</name>
    <dbReference type="NCBI Taxonomy" id="1778672"/>
    <lineage>
        <taxon>Bacteria</taxon>
        <taxon>Pseudomonadati</taxon>
        <taxon>Pseudomonadota</taxon>
        <taxon>Alphaproteobacteria</taxon>
        <taxon>Sphingomonadales</taxon>
        <taxon>Sphingomonadaceae</taxon>
        <taxon>Novosphingobium</taxon>
    </lineage>
</organism>
<keyword evidence="1" id="KW-0175">Coiled coil</keyword>
<feature type="coiled-coil region" evidence="1">
    <location>
        <begin position="91"/>
        <end position="125"/>
    </location>
</feature>
<dbReference type="Pfam" id="PF25963">
    <property type="entry name" value="Beta-barrel_AAEA"/>
    <property type="match status" value="1"/>
</dbReference>
<feature type="domain" description="Multidrug resistance protein MdtA-like barrel-sandwich hybrid" evidence="3">
    <location>
        <begin position="51"/>
        <end position="212"/>
    </location>
</feature>
<dbReference type="PANTHER" id="PTHR30367:SF12">
    <property type="entry name" value="P-HYDROXYBENZOIC ACID EFFLUX PUMP SUBUNIT AAEA"/>
    <property type="match status" value="1"/>
</dbReference>
<dbReference type="Gene3D" id="2.40.30.170">
    <property type="match status" value="1"/>
</dbReference>
<evidence type="ECO:0000313" key="6">
    <source>
        <dbReference type="Proteomes" id="UP000566813"/>
    </source>
</evidence>
<dbReference type="Pfam" id="PF25917">
    <property type="entry name" value="BSH_RND"/>
    <property type="match status" value="1"/>
</dbReference>
<dbReference type="InterPro" id="IPR050393">
    <property type="entry name" value="MFP_Efflux_Pump"/>
</dbReference>
<name>A0A7X1FTF1_9SPHN</name>
<sequence length="323" mass="34219">MTILRSPAARTTLRVGLTVMVVIVAVVAARALVARYQADPWTRDGRVRADIVQVAPDVGGTVTAIYVTHDQKVRKGDPLFQIDPSRYDIAVAQAESQLQLAEADAAKARAEIARIGVSLAEARREAARNNGLGDLVAGEVTEQSEAKVGEGGAALASAQSALAATAARIGAARNELALARLNRARTRVLAPEDGEMSDVGLRVGDYVTPGAAVLGLIDTASLRVEGYFEETKLPRIHPGQRATIRLMGEDKELTGRVVSVAGAIEDHDRSAASKLIPAINPTFSWVRLPQRIPVRIQLDRAPADIALIAGRTASVTLAQDGRP</sequence>
<evidence type="ECO:0000313" key="5">
    <source>
        <dbReference type="EMBL" id="MBC2666137.1"/>
    </source>
</evidence>
<accession>A0A7X1FTF1</accession>
<keyword evidence="2" id="KW-0472">Membrane</keyword>